<name>A0ABY4C473_9BACT</name>
<reference evidence="2" key="1">
    <citation type="submission" date="2022-03" db="EMBL/GenBank/DDBJ databases">
        <title>Genome Identification and Characterization of new species Bdellovibrio reynosense LBG001 sp. nov. from a Mexico soil sample.</title>
        <authorList>
            <person name="Camilli A."/>
            <person name="Ajao Y."/>
            <person name="Guo X."/>
        </authorList>
    </citation>
    <scope>NUCLEOTIDE SEQUENCE</scope>
    <source>
        <strain evidence="2">LBG001</strain>
    </source>
</reference>
<protein>
    <submittedName>
        <fullName evidence="2">Uncharacterized protein</fullName>
    </submittedName>
</protein>
<dbReference type="Proteomes" id="UP000830116">
    <property type="component" value="Chromosome"/>
</dbReference>
<evidence type="ECO:0000313" key="3">
    <source>
        <dbReference type="Proteomes" id="UP000830116"/>
    </source>
</evidence>
<feature type="transmembrane region" description="Helical" evidence="1">
    <location>
        <begin position="68"/>
        <end position="86"/>
    </location>
</feature>
<gene>
    <name evidence="2" type="ORF">MNR06_08655</name>
</gene>
<evidence type="ECO:0000256" key="1">
    <source>
        <dbReference type="SAM" id="Phobius"/>
    </source>
</evidence>
<accession>A0ABY4C473</accession>
<evidence type="ECO:0000313" key="2">
    <source>
        <dbReference type="EMBL" id="UOE99764.1"/>
    </source>
</evidence>
<dbReference type="EMBL" id="CP093442">
    <property type="protein sequence ID" value="UOE99764.1"/>
    <property type="molecule type" value="Genomic_DNA"/>
</dbReference>
<dbReference type="RefSeq" id="WP_243534991.1">
    <property type="nucleotide sequence ID" value="NZ_CP093442.1"/>
</dbReference>
<keyword evidence="1" id="KW-1133">Transmembrane helix</keyword>
<proteinExistence type="predicted"/>
<keyword evidence="1" id="KW-0812">Transmembrane</keyword>
<keyword evidence="3" id="KW-1185">Reference proteome</keyword>
<keyword evidence="1" id="KW-0472">Membrane</keyword>
<organism evidence="2 3">
    <name type="scientific">Bdellovibrio reynosensis</name>
    <dbReference type="NCBI Taxonomy" id="2835041"/>
    <lineage>
        <taxon>Bacteria</taxon>
        <taxon>Pseudomonadati</taxon>
        <taxon>Bdellovibrionota</taxon>
        <taxon>Bdellovibrionia</taxon>
        <taxon>Bdellovibrionales</taxon>
        <taxon>Pseudobdellovibrionaceae</taxon>
        <taxon>Bdellovibrio</taxon>
    </lineage>
</organism>
<sequence length="159" mass="18110">MDREDQMTRMDKIRKGLKAHDEVELPMNDEFFDRLHSKIMAEVEKTEIAPAPVMMKPRKLLRSHWRGWLYPLSGVSSLFLLAFLIAPQVTKVNQSLQRTGLLSDGHERIVAAALLSPEELSQTLISSQTESDFFMDVATESFENLSVAKFNNIMGEGER</sequence>